<dbReference type="PROSITE" id="PS50987">
    <property type="entry name" value="HTH_ARSR_2"/>
    <property type="match status" value="1"/>
</dbReference>
<comment type="caution">
    <text evidence="2">The sequence shown here is derived from an EMBL/GenBank/DDBJ whole genome shotgun (WGS) entry which is preliminary data.</text>
</comment>
<sequence length="50" mass="5663">CVCELETILNKSQSTISHHLRKLVVAGLIQGYKKQKYPPSNSYCENKSQP</sequence>
<feature type="non-terminal residue" evidence="2">
    <location>
        <position position="1"/>
    </location>
</feature>
<accession>X1D792</accession>
<dbReference type="InterPro" id="IPR036390">
    <property type="entry name" value="WH_DNA-bd_sf"/>
</dbReference>
<reference evidence="2" key="1">
    <citation type="journal article" date="2014" name="Front. Microbiol.">
        <title>High frequency of phylogenetically diverse reductive dehalogenase-homologous genes in deep subseafloor sedimentary metagenomes.</title>
        <authorList>
            <person name="Kawai M."/>
            <person name="Futagami T."/>
            <person name="Toyoda A."/>
            <person name="Takaki Y."/>
            <person name="Nishi S."/>
            <person name="Hori S."/>
            <person name="Arai W."/>
            <person name="Tsubouchi T."/>
            <person name="Morono Y."/>
            <person name="Uchiyama I."/>
            <person name="Ito T."/>
            <person name="Fujiyama A."/>
            <person name="Inagaki F."/>
            <person name="Takami H."/>
        </authorList>
    </citation>
    <scope>NUCLEOTIDE SEQUENCE</scope>
    <source>
        <strain evidence="2">Expedition CK06-06</strain>
    </source>
</reference>
<dbReference type="InterPro" id="IPR036388">
    <property type="entry name" value="WH-like_DNA-bd_sf"/>
</dbReference>
<dbReference type="InterPro" id="IPR001845">
    <property type="entry name" value="HTH_ArsR_DNA-bd_dom"/>
</dbReference>
<dbReference type="CDD" id="cd00090">
    <property type="entry name" value="HTH_ARSR"/>
    <property type="match status" value="1"/>
</dbReference>
<evidence type="ECO:0000259" key="1">
    <source>
        <dbReference type="PROSITE" id="PS50987"/>
    </source>
</evidence>
<feature type="domain" description="HTH arsR-type" evidence="1">
    <location>
        <begin position="1"/>
        <end position="50"/>
    </location>
</feature>
<evidence type="ECO:0000313" key="2">
    <source>
        <dbReference type="EMBL" id="GAH16082.1"/>
    </source>
</evidence>
<organism evidence="2">
    <name type="scientific">marine sediment metagenome</name>
    <dbReference type="NCBI Taxonomy" id="412755"/>
    <lineage>
        <taxon>unclassified sequences</taxon>
        <taxon>metagenomes</taxon>
        <taxon>ecological metagenomes</taxon>
    </lineage>
</organism>
<protein>
    <recommendedName>
        <fullName evidence="1">HTH arsR-type domain-containing protein</fullName>
    </recommendedName>
</protein>
<dbReference type="AlphaFoldDB" id="X1D792"/>
<dbReference type="InterPro" id="IPR011991">
    <property type="entry name" value="ArsR-like_HTH"/>
</dbReference>
<dbReference type="Pfam" id="PF01022">
    <property type="entry name" value="HTH_5"/>
    <property type="match status" value="1"/>
</dbReference>
<proteinExistence type="predicted"/>
<gene>
    <name evidence="2" type="ORF">S01H4_60411</name>
</gene>
<dbReference type="EMBL" id="BART01035616">
    <property type="protein sequence ID" value="GAH16082.1"/>
    <property type="molecule type" value="Genomic_DNA"/>
</dbReference>
<dbReference type="SUPFAM" id="SSF46785">
    <property type="entry name" value="Winged helix' DNA-binding domain"/>
    <property type="match status" value="1"/>
</dbReference>
<dbReference type="Gene3D" id="1.10.10.10">
    <property type="entry name" value="Winged helix-like DNA-binding domain superfamily/Winged helix DNA-binding domain"/>
    <property type="match status" value="1"/>
</dbReference>
<name>X1D792_9ZZZZ</name>
<dbReference type="GO" id="GO:0003700">
    <property type="term" value="F:DNA-binding transcription factor activity"/>
    <property type="evidence" value="ECO:0007669"/>
    <property type="project" value="InterPro"/>
</dbReference>